<evidence type="ECO:0000256" key="2">
    <source>
        <dbReference type="ARBA" id="ARBA00022516"/>
    </source>
</evidence>
<dbReference type="HAMAP" id="MF_01043">
    <property type="entry name" value="PlsY"/>
    <property type="match status" value="1"/>
</dbReference>
<dbReference type="GO" id="GO:0005886">
    <property type="term" value="C:plasma membrane"/>
    <property type="evidence" value="ECO:0007669"/>
    <property type="project" value="UniProtKB-SubCell"/>
</dbReference>
<evidence type="ECO:0000256" key="3">
    <source>
        <dbReference type="ARBA" id="ARBA00022679"/>
    </source>
</evidence>
<dbReference type="Pfam" id="PF02660">
    <property type="entry name" value="G3P_acyltransf"/>
    <property type="match status" value="1"/>
</dbReference>
<dbReference type="EC" id="2.3.1.275" evidence="10"/>
<evidence type="ECO:0000256" key="4">
    <source>
        <dbReference type="ARBA" id="ARBA00022692"/>
    </source>
</evidence>
<comment type="function">
    <text evidence="10">Catalyzes the transfer of an acyl group from acyl-phosphate (acyl-PO(4)) to glycerol-3-phosphate (G3P) to form lysophosphatidic acid (LPA). This enzyme utilizes acyl-phosphate as fatty acyl donor, but not acyl-CoA or acyl-ACP.</text>
</comment>
<feature type="transmembrane region" description="Helical" evidence="10">
    <location>
        <begin position="149"/>
        <end position="168"/>
    </location>
</feature>
<keyword evidence="2 10" id="KW-0444">Lipid biosynthesis</keyword>
<keyword evidence="12" id="KW-1185">Reference proteome</keyword>
<comment type="catalytic activity">
    <reaction evidence="10">
        <text>an acyl phosphate + sn-glycerol 3-phosphate = a 1-acyl-sn-glycero-3-phosphate + phosphate</text>
        <dbReference type="Rhea" id="RHEA:34075"/>
        <dbReference type="ChEBI" id="CHEBI:43474"/>
        <dbReference type="ChEBI" id="CHEBI:57597"/>
        <dbReference type="ChEBI" id="CHEBI:57970"/>
        <dbReference type="ChEBI" id="CHEBI:59918"/>
        <dbReference type="EC" id="2.3.1.275"/>
    </reaction>
</comment>
<comment type="subcellular location">
    <subcellularLocation>
        <location evidence="10">Cell membrane</location>
        <topology evidence="10">Multi-pass membrane protein</topology>
    </subcellularLocation>
</comment>
<evidence type="ECO:0000256" key="8">
    <source>
        <dbReference type="ARBA" id="ARBA00023209"/>
    </source>
</evidence>
<feature type="transmembrane region" description="Helical" evidence="10">
    <location>
        <begin position="174"/>
        <end position="194"/>
    </location>
</feature>
<keyword evidence="11" id="KW-0012">Acyltransferase</keyword>
<comment type="similarity">
    <text evidence="10">Belongs to the PlsY family.</text>
</comment>
<evidence type="ECO:0000256" key="5">
    <source>
        <dbReference type="ARBA" id="ARBA00022989"/>
    </source>
</evidence>
<comment type="caution">
    <text evidence="11">The sequence shown here is derived from an EMBL/GenBank/DDBJ whole genome shotgun (WGS) entry which is preliminary data.</text>
</comment>
<evidence type="ECO:0000256" key="7">
    <source>
        <dbReference type="ARBA" id="ARBA00023136"/>
    </source>
</evidence>
<accession>A0A8J6TYT5</accession>
<evidence type="ECO:0000313" key="12">
    <source>
        <dbReference type="Proteomes" id="UP000632659"/>
    </source>
</evidence>
<proteinExistence type="inferred from homology"/>
<reference evidence="11" key="1">
    <citation type="submission" date="2020-08" db="EMBL/GenBank/DDBJ databases">
        <title>Genome public.</title>
        <authorList>
            <person name="Liu C."/>
            <person name="Sun Q."/>
        </authorList>
    </citation>
    <scope>NUCLEOTIDE SEQUENCE</scope>
    <source>
        <strain evidence="11">NSJ-15</strain>
    </source>
</reference>
<feature type="transmembrane region" description="Helical" evidence="10">
    <location>
        <begin position="56"/>
        <end position="80"/>
    </location>
</feature>
<evidence type="ECO:0000256" key="10">
    <source>
        <dbReference type="HAMAP-Rule" id="MF_01043"/>
    </source>
</evidence>
<feature type="transmembrane region" description="Helical" evidence="10">
    <location>
        <begin position="92"/>
        <end position="112"/>
    </location>
</feature>
<dbReference type="PANTHER" id="PTHR30309">
    <property type="entry name" value="INNER MEMBRANE PROTEIN YGIH"/>
    <property type="match status" value="1"/>
</dbReference>
<name>A0A8J6TYT5_9FIRM</name>
<keyword evidence="1 10" id="KW-1003">Cell membrane</keyword>
<dbReference type="NCBIfam" id="TIGR00023">
    <property type="entry name" value="glycerol-3-phosphate 1-O-acyltransferase PlsY"/>
    <property type="match status" value="1"/>
</dbReference>
<dbReference type="AlphaFoldDB" id="A0A8J6TYT5"/>
<dbReference type="Proteomes" id="UP000632659">
    <property type="component" value="Unassembled WGS sequence"/>
</dbReference>
<protein>
    <recommendedName>
        <fullName evidence="10">Glycerol-3-phosphate acyltransferase</fullName>
    </recommendedName>
    <alternativeName>
        <fullName evidence="10">Acyl-PO4 G3P acyltransferase</fullName>
    </alternativeName>
    <alternativeName>
        <fullName evidence="10">Acyl-phosphate--glycerol-3-phosphate acyltransferase</fullName>
    </alternativeName>
    <alternativeName>
        <fullName evidence="10">G3P acyltransferase</fullName>
        <shortName evidence="10">GPAT</shortName>
        <ecNumber evidence="10">2.3.1.275</ecNumber>
    </alternativeName>
    <alternativeName>
        <fullName evidence="10">Lysophosphatidic acid synthase</fullName>
        <shortName evidence="10">LPA synthase</shortName>
    </alternativeName>
</protein>
<keyword evidence="9 10" id="KW-1208">Phospholipid metabolism</keyword>
<evidence type="ECO:0000256" key="6">
    <source>
        <dbReference type="ARBA" id="ARBA00023098"/>
    </source>
</evidence>
<feature type="transmembrane region" description="Helical" evidence="10">
    <location>
        <begin position="118"/>
        <end position="142"/>
    </location>
</feature>
<comment type="pathway">
    <text evidence="10">Lipid metabolism; phospholipid metabolism.</text>
</comment>
<evidence type="ECO:0000256" key="9">
    <source>
        <dbReference type="ARBA" id="ARBA00023264"/>
    </source>
</evidence>
<evidence type="ECO:0000313" key="11">
    <source>
        <dbReference type="EMBL" id="MBC8610422.1"/>
    </source>
</evidence>
<comment type="subunit">
    <text evidence="10">Probably interacts with PlsX.</text>
</comment>
<keyword evidence="6 10" id="KW-0443">Lipid metabolism</keyword>
<gene>
    <name evidence="10 11" type="primary">plsY</name>
    <name evidence="11" type="ORF">H8702_04710</name>
</gene>
<dbReference type="GO" id="GO:0043772">
    <property type="term" value="F:acyl-phosphate glycerol-3-phosphate acyltransferase activity"/>
    <property type="evidence" value="ECO:0007669"/>
    <property type="project" value="UniProtKB-UniRule"/>
</dbReference>
<keyword evidence="3 10" id="KW-0808">Transferase</keyword>
<keyword evidence="5 10" id="KW-1133">Transmembrane helix</keyword>
<dbReference type="PANTHER" id="PTHR30309:SF0">
    <property type="entry name" value="GLYCEROL-3-PHOSPHATE ACYLTRANSFERASE-RELATED"/>
    <property type="match status" value="1"/>
</dbReference>
<keyword evidence="8 10" id="KW-0594">Phospholipid biosynthesis</keyword>
<dbReference type="EMBL" id="JACRTL010000002">
    <property type="protein sequence ID" value="MBC8610422.1"/>
    <property type="molecule type" value="Genomic_DNA"/>
</dbReference>
<evidence type="ECO:0000256" key="1">
    <source>
        <dbReference type="ARBA" id="ARBA00022475"/>
    </source>
</evidence>
<keyword evidence="7 10" id="KW-0472">Membrane</keyword>
<sequence>MFVTIICLIVSMIIAYLLGSVNFAVIITKAFAHKDIRDFGSGNAGMTNVLRTLGKGPAALTLLGDFSKGLFAVLIGRALFTFVAQMPDFFIGDYLCAFCGLLGHCFPVFFGFKGGKGILVSAGALIALSPVSFLCCLAAFLIFMAATKYVSVGSIASAVTFPVAILISRLIGGFAHPFAEAAMALLIGGIVIFMHRANIGRLIRGEENGFGKKKRP</sequence>
<dbReference type="RefSeq" id="WP_154824831.1">
    <property type="nucleotide sequence ID" value="NZ_JACRTL010000002.1"/>
</dbReference>
<dbReference type="InterPro" id="IPR003811">
    <property type="entry name" value="G3P_acylTferase_PlsY"/>
</dbReference>
<dbReference type="SMART" id="SM01207">
    <property type="entry name" value="G3P_acyltransf"/>
    <property type="match status" value="1"/>
</dbReference>
<organism evidence="11 12">
    <name type="scientific">Massiliimalia timonensis</name>
    <dbReference type="NCBI Taxonomy" id="1987501"/>
    <lineage>
        <taxon>Bacteria</taxon>
        <taxon>Bacillati</taxon>
        <taxon>Bacillota</taxon>
        <taxon>Clostridia</taxon>
        <taxon>Eubacteriales</taxon>
        <taxon>Oscillospiraceae</taxon>
        <taxon>Massiliimalia</taxon>
    </lineage>
</organism>
<dbReference type="GO" id="GO:0008654">
    <property type="term" value="P:phospholipid biosynthetic process"/>
    <property type="evidence" value="ECO:0007669"/>
    <property type="project" value="UniProtKB-UniRule"/>
</dbReference>
<keyword evidence="4 10" id="KW-0812">Transmembrane</keyword>
<dbReference type="UniPathway" id="UPA00085"/>